<dbReference type="InterPro" id="IPR002035">
    <property type="entry name" value="VWF_A"/>
</dbReference>
<protein>
    <submittedName>
        <fullName evidence="3">von Willebrand factor type A domain-containing protein</fullName>
    </submittedName>
</protein>
<keyword evidence="1" id="KW-1133">Transmembrane helix</keyword>
<dbReference type="EMBL" id="OCNH01000001">
    <property type="protein sequence ID" value="SOD81526.1"/>
    <property type="molecule type" value="Genomic_DNA"/>
</dbReference>
<feature type="transmembrane region" description="Helical" evidence="1">
    <location>
        <begin position="27"/>
        <end position="49"/>
    </location>
</feature>
<dbReference type="AlphaFoldDB" id="A0A286FEJ2"/>
<reference evidence="4" key="1">
    <citation type="submission" date="2017-09" db="EMBL/GenBank/DDBJ databases">
        <authorList>
            <person name="Varghese N."/>
            <person name="Submissions S."/>
        </authorList>
    </citation>
    <scope>NUCLEOTIDE SEQUENCE [LARGE SCALE GENOMIC DNA]</scope>
    <source>
        <strain evidence="4">DSM 29961</strain>
    </source>
</reference>
<dbReference type="InterPro" id="IPR036465">
    <property type="entry name" value="vWFA_dom_sf"/>
</dbReference>
<dbReference type="SMART" id="SM00327">
    <property type="entry name" value="VWA"/>
    <property type="match status" value="1"/>
</dbReference>
<dbReference type="SUPFAM" id="SSF53300">
    <property type="entry name" value="vWA-like"/>
    <property type="match status" value="1"/>
</dbReference>
<dbReference type="Proteomes" id="UP000219452">
    <property type="component" value="Unassembled WGS sequence"/>
</dbReference>
<evidence type="ECO:0000256" key="1">
    <source>
        <dbReference type="SAM" id="Phobius"/>
    </source>
</evidence>
<organism evidence="3 4">
    <name type="scientific">Spirosoma fluviale</name>
    <dbReference type="NCBI Taxonomy" id="1597977"/>
    <lineage>
        <taxon>Bacteria</taxon>
        <taxon>Pseudomonadati</taxon>
        <taxon>Bacteroidota</taxon>
        <taxon>Cytophagia</taxon>
        <taxon>Cytophagales</taxon>
        <taxon>Cytophagaceae</taxon>
        <taxon>Spirosoma</taxon>
    </lineage>
</organism>
<proteinExistence type="predicted"/>
<keyword evidence="1" id="KW-0812">Transmembrane</keyword>
<dbReference type="Gene3D" id="3.40.50.410">
    <property type="entry name" value="von Willebrand factor, type A domain"/>
    <property type="match status" value="1"/>
</dbReference>
<evidence type="ECO:0000259" key="2">
    <source>
        <dbReference type="PROSITE" id="PS50234"/>
    </source>
</evidence>
<sequence length="355" mass="38323">MKYSSLLRTCLLYFSSQQSSRVSVSRFFTYSILLVCVFGAAMSSCRRIIDLPVASLNAKPSAAATASLSTSPTGLDKITFSVDVFVVDKNGRLITGLKPDNFKIINNVVNTYELIDVTTSNLIVKSAGYSAMLLLDQTGSISTTDPNNLRIEASKIFLSNLGPDDYTAMMSFTSSYTGFVKLHSDFSKQTDGMKKTLDTLALNVSGGTPLYTSSIQSVTYTAQKGPTSNKAVIVFTDGENNVTTNTLEDATTRAIQQKIPLFTVGLSTDVNVNVLAQMANETSGAFFYAKDAGQLISTFGTLGNLLHGQGQVYRTTWSVTKTGSKWAAGQVIATTIYVTLFDGTVVEVPFWLKVK</sequence>
<evidence type="ECO:0000313" key="4">
    <source>
        <dbReference type="Proteomes" id="UP000219452"/>
    </source>
</evidence>
<keyword evidence="1" id="KW-0472">Membrane</keyword>
<accession>A0A286FEJ2</accession>
<dbReference type="CDD" id="cd00198">
    <property type="entry name" value="vWFA"/>
    <property type="match status" value="1"/>
</dbReference>
<feature type="domain" description="VWFA" evidence="2">
    <location>
        <begin position="130"/>
        <end position="302"/>
    </location>
</feature>
<dbReference type="Pfam" id="PF00092">
    <property type="entry name" value="VWA"/>
    <property type="match status" value="1"/>
</dbReference>
<dbReference type="PROSITE" id="PS50234">
    <property type="entry name" value="VWFA"/>
    <property type="match status" value="1"/>
</dbReference>
<name>A0A286FEJ2_9BACT</name>
<keyword evidence="4" id="KW-1185">Reference proteome</keyword>
<evidence type="ECO:0000313" key="3">
    <source>
        <dbReference type="EMBL" id="SOD81526.1"/>
    </source>
</evidence>
<gene>
    <name evidence="3" type="ORF">SAMN06269250_1822</name>
</gene>